<dbReference type="SUPFAM" id="SSF52096">
    <property type="entry name" value="ClpP/crotonase"/>
    <property type="match status" value="1"/>
</dbReference>
<keyword evidence="3" id="KW-0645">Protease</keyword>
<dbReference type="GO" id="GO:0006515">
    <property type="term" value="P:protein quality control for misfolded or incompletely synthesized proteins"/>
    <property type="evidence" value="ECO:0007669"/>
    <property type="project" value="TreeGrafter"/>
</dbReference>
<dbReference type="Gene3D" id="3.90.226.10">
    <property type="entry name" value="2-enoyl-CoA Hydratase, Chain A, domain 1"/>
    <property type="match status" value="1"/>
</dbReference>
<name>A0A3F3IET3_SALER</name>
<organism evidence="8">
    <name type="scientific">Salmonella enterica</name>
    <name type="common">Salmonella choleraesuis</name>
    <dbReference type="NCBI Taxonomy" id="28901"/>
    <lineage>
        <taxon>Bacteria</taxon>
        <taxon>Pseudomonadati</taxon>
        <taxon>Pseudomonadota</taxon>
        <taxon>Gammaproteobacteria</taxon>
        <taxon>Enterobacterales</taxon>
        <taxon>Enterobacteriaceae</taxon>
        <taxon>Salmonella</taxon>
    </lineage>
</organism>
<comment type="similarity">
    <text evidence="1 6">Belongs to the peptidase S14 family.</text>
</comment>
<dbReference type="GO" id="GO:0009368">
    <property type="term" value="C:endopeptidase Clp complex"/>
    <property type="evidence" value="ECO:0007669"/>
    <property type="project" value="TreeGrafter"/>
</dbReference>
<sequence length="354" mass="38915">MSNWWNIKNSAGEDDTPAEMQLYGYIGEWDDISSAEVVKQLKDITAKTIVVRINSYGGSVFTAQAILSSLKRHPANVTVYIDGIAASAATIIAMAGDKIIIPANAMMMIHNPWTLAAGDSEELRSIAEMMDKVRNSILAAYREKTGLSDEKLIELMDAETWFSADEAVELGFADEVEQPMRLAASLNNGVFSLNGMSFDASRFTHLPDSLAKLTVPDNKQSAVPTAHNEEEIVDLETLKNKHPDLYNQVFNAGKDDGVKAERERIKQIEDSVIPGHDELVNKAKFETGVSAEALALEIMNAERGRNAAYLQNRMDDADPLKKAVDTLAPQNKGEQEVEAVKNSIGSAFQNRNKR</sequence>
<feature type="compositionally biased region" description="Polar residues" evidence="7">
    <location>
        <begin position="343"/>
        <end position="354"/>
    </location>
</feature>
<dbReference type="AlphaFoldDB" id="A0A3F3IET3"/>
<protein>
    <recommendedName>
        <fullName evidence="6">ATP-dependent Clp protease proteolytic subunit</fullName>
    </recommendedName>
</protein>
<dbReference type="PANTHER" id="PTHR10381:SF70">
    <property type="entry name" value="ATP-DEPENDENT CLP PROTEASE PROTEOLYTIC SUBUNIT"/>
    <property type="match status" value="1"/>
</dbReference>
<evidence type="ECO:0000256" key="3">
    <source>
        <dbReference type="ARBA" id="ARBA00022670"/>
    </source>
</evidence>
<evidence type="ECO:0000256" key="4">
    <source>
        <dbReference type="ARBA" id="ARBA00022801"/>
    </source>
</evidence>
<keyword evidence="2" id="KW-0963">Cytoplasm</keyword>
<dbReference type="RefSeq" id="WP_069721417.1">
    <property type="nucleotide sequence ID" value="NZ_WBSP01000069.1"/>
</dbReference>
<dbReference type="NCBIfam" id="NF045542">
    <property type="entry name" value="Clp_rel_HeadMat"/>
    <property type="match status" value="1"/>
</dbReference>
<evidence type="ECO:0000313" key="8">
    <source>
        <dbReference type="EMBL" id="OEH97266.1"/>
    </source>
</evidence>
<dbReference type="EMBL" id="MJEL01000014">
    <property type="protein sequence ID" value="OEH97266.1"/>
    <property type="molecule type" value="Genomic_DNA"/>
</dbReference>
<evidence type="ECO:0000256" key="5">
    <source>
        <dbReference type="ARBA" id="ARBA00022825"/>
    </source>
</evidence>
<dbReference type="InterPro" id="IPR029045">
    <property type="entry name" value="ClpP/crotonase-like_dom_sf"/>
</dbReference>
<comment type="caution">
    <text evidence="8">The sequence shown here is derived from an EMBL/GenBank/DDBJ whole genome shotgun (WGS) entry which is preliminary data.</text>
</comment>
<keyword evidence="4" id="KW-0378">Hydrolase</keyword>
<gene>
    <name evidence="8" type="ORF">BH006_20810</name>
</gene>
<dbReference type="PANTHER" id="PTHR10381">
    <property type="entry name" value="ATP-DEPENDENT CLP PROTEASE PROTEOLYTIC SUBUNIT"/>
    <property type="match status" value="1"/>
</dbReference>
<keyword evidence="5" id="KW-0720">Serine protease</keyword>
<feature type="region of interest" description="Disordered" evidence="7">
    <location>
        <begin position="330"/>
        <end position="354"/>
    </location>
</feature>
<accession>A0A3F3IET3</accession>
<reference evidence="8" key="1">
    <citation type="submission" date="2016-09" db="EMBL/GenBank/DDBJ databases">
        <title>Whole Genome Sequencing of Salmonella enterica subsp. enterica serovar Nottingham.</title>
        <authorList>
            <person name="Zheng J."/>
            <person name="Wang H."/>
        </authorList>
    </citation>
    <scope>NUCLEOTIDE SEQUENCE [LARGE SCALE GENOMIC DNA]</scope>
    <source>
        <strain evidence="8">CFSAN055411</strain>
    </source>
</reference>
<evidence type="ECO:0000256" key="7">
    <source>
        <dbReference type="SAM" id="MobiDB-lite"/>
    </source>
</evidence>
<dbReference type="GO" id="GO:0004176">
    <property type="term" value="F:ATP-dependent peptidase activity"/>
    <property type="evidence" value="ECO:0007669"/>
    <property type="project" value="InterPro"/>
</dbReference>
<dbReference type="GO" id="GO:0004252">
    <property type="term" value="F:serine-type endopeptidase activity"/>
    <property type="evidence" value="ECO:0007669"/>
    <property type="project" value="InterPro"/>
</dbReference>
<dbReference type="CDD" id="cd07016">
    <property type="entry name" value="S14_ClpP_1"/>
    <property type="match status" value="1"/>
</dbReference>
<dbReference type="InterPro" id="IPR023562">
    <property type="entry name" value="ClpP/TepA"/>
</dbReference>
<dbReference type="Pfam" id="PF00574">
    <property type="entry name" value="CLP_protease"/>
    <property type="match status" value="1"/>
</dbReference>
<proteinExistence type="inferred from homology"/>
<dbReference type="PRINTS" id="PR00127">
    <property type="entry name" value="CLPPROTEASEP"/>
</dbReference>
<evidence type="ECO:0000256" key="1">
    <source>
        <dbReference type="ARBA" id="ARBA00007039"/>
    </source>
</evidence>
<dbReference type="Proteomes" id="UP000852880">
    <property type="component" value="Unassembled WGS sequence"/>
</dbReference>
<evidence type="ECO:0000256" key="2">
    <source>
        <dbReference type="ARBA" id="ARBA00022490"/>
    </source>
</evidence>
<dbReference type="GO" id="GO:0051117">
    <property type="term" value="F:ATPase binding"/>
    <property type="evidence" value="ECO:0007669"/>
    <property type="project" value="TreeGrafter"/>
</dbReference>
<dbReference type="InterPro" id="IPR001907">
    <property type="entry name" value="ClpP"/>
</dbReference>
<evidence type="ECO:0000256" key="6">
    <source>
        <dbReference type="RuleBase" id="RU003567"/>
    </source>
</evidence>